<evidence type="ECO:0000313" key="4">
    <source>
        <dbReference type="Proteomes" id="UP001195483"/>
    </source>
</evidence>
<name>A0AAE0T1B7_9BIVA</name>
<organism evidence="3 4">
    <name type="scientific">Potamilus streckersoni</name>
    <dbReference type="NCBI Taxonomy" id="2493646"/>
    <lineage>
        <taxon>Eukaryota</taxon>
        <taxon>Metazoa</taxon>
        <taxon>Spiralia</taxon>
        <taxon>Lophotrochozoa</taxon>
        <taxon>Mollusca</taxon>
        <taxon>Bivalvia</taxon>
        <taxon>Autobranchia</taxon>
        <taxon>Heteroconchia</taxon>
        <taxon>Palaeoheterodonta</taxon>
        <taxon>Unionida</taxon>
        <taxon>Unionoidea</taxon>
        <taxon>Unionidae</taxon>
        <taxon>Ambleminae</taxon>
        <taxon>Lampsilini</taxon>
        <taxon>Potamilus</taxon>
    </lineage>
</organism>
<evidence type="ECO:0000256" key="2">
    <source>
        <dbReference type="SAM" id="Phobius"/>
    </source>
</evidence>
<accession>A0AAE0T1B7</accession>
<keyword evidence="2" id="KW-0812">Transmembrane</keyword>
<keyword evidence="2" id="KW-0472">Membrane</keyword>
<feature type="region of interest" description="Disordered" evidence="1">
    <location>
        <begin position="50"/>
        <end position="74"/>
    </location>
</feature>
<feature type="transmembrane region" description="Helical" evidence="2">
    <location>
        <begin position="20"/>
        <end position="41"/>
    </location>
</feature>
<sequence>MQFVLVFTGKSEDGNSLPVIIAVVIAAIIVIAVVAVAIIIVNRRQKNHTKEATPFSDLPRGLTNDAYKNSTEAGKSETVIETSNYDIINDELVQTYCLPEKNKKDTARVPGRAKKCGDVSADEYDKIEFETNGTIKASNYDTLHTMEGKIGDNPYSHASSQLKYVTAARGIDSDYFHCKLNTKYTLKNDDEYSHVDHEGDHQKNSEASNIEDYSYNHIDFDNIKHPRKNGKTVIGENESE</sequence>
<evidence type="ECO:0000256" key="1">
    <source>
        <dbReference type="SAM" id="MobiDB-lite"/>
    </source>
</evidence>
<comment type="caution">
    <text evidence="3">The sequence shown here is derived from an EMBL/GenBank/DDBJ whole genome shotgun (WGS) entry which is preliminary data.</text>
</comment>
<dbReference type="EMBL" id="JAEAOA010001985">
    <property type="protein sequence ID" value="KAK3601970.1"/>
    <property type="molecule type" value="Genomic_DNA"/>
</dbReference>
<evidence type="ECO:0000313" key="3">
    <source>
        <dbReference type="EMBL" id="KAK3601970.1"/>
    </source>
</evidence>
<dbReference type="Proteomes" id="UP001195483">
    <property type="component" value="Unassembled WGS sequence"/>
</dbReference>
<keyword evidence="4" id="KW-1185">Reference proteome</keyword>
<protein>
    <submittedName>
        <fullName evidence="3">Uncharacterized protein</fullName>
    </submittedName>
</protein>
<reference evidence="3" key="2">
    <citation type="journal article" date="2021" name="Genome Biol. Evol.">
        <title>Developing a high-quality reference genome for a parasitic bivalve with doubly uniparental inheritance (Bivalvia: Unionida).</title>
        <authorList>
            <person name="Smith C.H."/>
        </authorList>
    </citation>
    <scope>NUCLEOTIDE SEQUENCE</scope>
    <source>
        <strain evidence="3">CHS0354</strain>
        <tissue evidence="3">Mantle</tissue>
    </source>
</reference>
<proteinExistence type="predicted"/>
<gene>
    <name evidence="3" type="ORF">CHS0354_034039</name>
</gene>
<reference evidence="3" key="1">
    <citation type="journal article" date="2021" name="Genome Biol. Evol.">
        <title>A High-Quality Reference Genome for a Parasitic Bivalve with Doubly Uniparental Inheritance (Bivalvia: Unionida).</title>
        <authorList>
            <person name="Smith C.H."/>
        </authorList>
    </citation>
    <scope>NUCLEOTIDE SEQUENCE</scope>
    <source>
        <strain evidence="3">CHS0354</strain>
    </source>
</reference>
<reference evidence="3" key="3">
    <citation type="submission" date="2023-05" db="EMBL/GenBank/DDBJ databases">
        <authorList>
            <person name="Smith C.H."/>
        </authorList>
    </citation>
    <scope>NUCLEOTIDE SEQUENCE</scope>
    <source>
        <strain evidence="3">CHS0354</strain>
        <tissue evidence="3">Mantle</tissue>
    </source>
</reference>
<keyword evidence="2" id="KW-1133">Transmembrane helix</keyword>
<dbReference type="AlphaFoldDB" id="A0AAE0T1B7"/>